<dbReference type="EMBL" id="CAJHNH020008528">
    <property type="protein sequence ID" value="CAG5136390.1"/>
    <property type="molecule type" value="Genomic_DNA"/>
</dbReference>
<comment type="caution">
    <text evidence="2">The sequence shown here is derived from an EMBL/GenBank/DDBJ whole genome shotgun (WGS) entry which is preliminary data.</text>
</comment>
<proteinExistence type="inferred from homology"/>
<comment type="similarity">
    <text evidence="1">Belongs to the FAM98 family.</text>
</comment>
<reference evidence="2" key="1">
    <citation type="submission" date="2021-04" db="EMBL/GenBank/DDBJ databases">
        <authorList>
            <consortium name="Molecular Ecology Group"/>
        </authorList>
    </citation>
    <scope>NUCLEOTIDE SEQUENCE</scope>
</reference>
<dbReference type="Pfam" id="PF10239">
    <property type="entry name" value="DUF2465"/>
    <property type="match status" value="1"/>
</dbReference>
<evidence type="ECO:0000313" key="3">
    <source>
        <dbReference type="Proteomes" id="UP000678393"/>
    </source>
</evidence>
<protein>
    <recommendedName>
        <fullName evidence="4">Protein FAM98A</fullName>
    </recommendedName>
</protein>
<keyword evidence="3" id="KW-1185">Reference proteome</keyword>
<dbReference type="PANTHER" id="PTHR31353">
    <property type="entry name" value="FAM98"/>
    <property type="match status" value="1"/>
</dbReference>
<accession>A0A8S4A727</accession>
<evidence type="ECO:0008006" key="4">
    <source>
        <dbReference type="Google" id="ProtNLM"/>
    </source>
</evidence>
<dbReference type="Proteomes" id="UP000678393">
    <property type="component" value="Unassembled WGS sequence"/>
</dbReference>
<dbReference type="GO" id="GO:0072669">
    <property type="term" value="C:tRNA-splicing ligase complex"/>
    <property type="evidence" value="ECO:0007669"/>
    <property type="project" value="TreeGrafter"/>
</dbReference>
<name>A0A8S4A727_9EUPU</name>
<sequence length="303" mass="33885">MENDILDSLEDHGYTGPLLDEHALSEAAEAGAKSVAFTQLVEWLVTQLAAFCSIDEKVSAIQGPSDSENFLMELSGFLREFSCPYANLTEGPIEGRLASRKACLQLLDYLLAELASVKMIAVKNPALLTSSKTSTDITVPTESDVARHMRLMLMALKIPKPSPNITAFEIFSQVESKLKELMSKYPDQVGKPLLKARLSEKQWAQVLAINEVLSEEYRIRREMLLKRLDVTIQSFMWSDKAKKNENKIAEVYQPIRRTLVAKTNVDVPQILAARDDLTRIQKTSSGEAREKTKCAINRVLIGQ</sequence>
<dbReference type="OrthoDB" id="512356at2759"/>
<evidence type="ECO:0000313" key="2">
    <source>
        <dbReference type="EMBL" id="CAG5136390.1"/>
    </source>
</evidence>
<dbReference type="PANTHER" id="PTHR31353:SF1">
    <property type="entry name" value="PROTEIN FAM98B"/>
    <property type="match status" value="1"/>
</dbReference>
<dbReference type="InterPro" id="IPR018797">
    <property type="entry name" value="FAM98"/>
</dbReference>
<gene>
    <name evidence="2" type="ORF">CUNI_LOCUS21948</name>
</gene>
<dbReference type="AlphaFoldDB" id="A0A8S4A727"/>
<feature type="non-terminal residue" evidence="2">
    <location>
        <position position="1"/>
    </location>
</feature>
<evidence type="ECO:0000256" key="1">
    <source>
        <dbReference type="ARBA" id="ARBA00007218"/>
    </source>
</evidence>
<organism evidence="2 3">
    <name type="scientific">Candidula unifasciata</name>
    <dbReference type="NCBI Taxonomy" id="100452"/>
    <lineage>
        <taxon>Eukaryota</taxon>
        <taxon>Metazoa</taxon>
        <taxon>Spiralia</taxon>
        <taxon>Lophotrochozoa</taxon>
        <taxon>Mollusca</taxon>
        <taxon>Gastropoda</taxon>
        <taxon>Heterobranchia</taxon>
        <taxon>Euthyneura</taxon>
        <taxon>Panpulmonata</taxon>
        <taxon>Eupulmonata</taxon>
        <taxon>Stylommatophora</taxon>
        <taxon>Helicina</taxon>
        <taxon>Helicoidea</taxon>
        <taxon>Geomitridae</taxon>
        <taxon>Candidula</taxon>
    </lineage>
</organism>